<comment type="caution">
    <text evidence="3">The sequence shown here is derived from an EMBL/GenBank/DDBJ whole genome shotgun (WGS) entry which is preliminary data.</text>
</comment>
<feature type="region of interest" description="Disordered" evidence="1">
    <location>
        <begin position="31"/>
        <end position="51"/>
    </location>
</feature>
<keyword evidence="2" id="KW-1133">Transmembrane helix</keyword>
<keyword evidence="2" id="KW-0812">Transmembrane</keyword>
<feature type="region of interest" description="Disordered" evidence="1">
    <location>
        <begin position="232"/>
        <end position="268"/>
    </location>
</feature>
<dbReference type="Proteomes" id="UP000281594">
    <property type="component" value="Unassembled WGS sequence"/>
</dbReference>
<name>A0A3L8RN70_STRRN</name>
<sequence length="268" mass="28784">MTCPRELRDCVGVHRSALYALHALRAMRKDAMTPPNELPPPPPAPDERPWKDRAGLLDERARAMGALARWYLAPHRALLLWLSTLVFALGWSLAVSGFQFLVKGEIIEHVLGMIFLGLALGATVPSSLGVASGIRRDVFVGACLRDWAELERDPQSLPHWRVSGGALLWLGPSIVLTCLGLALGGFAVFSDVGTESVGTVAGIGLVFVAAGALGMAKAIDYYRLVSRELRPLRPDTGGPDARRPDAPRPDSGYGFSEDGLSDDGFCSD</sequence>
<evidence type="ECO:0008006" key="5">
    <source>
        <dbReference type="Google" id="ProtNLM"/>
    </source>
</evidence>
<gene>
    <name evidence="3" type="ORF">D3C57_122440</name>
</gene>
<feature type="transmembrane region" description="Helical" evidence="2">
    <location>
        <begin position="78"/>
        <end position="98"/>
    </location>
</feature>
<evidence type="ECO:0000256" key="1">
    <source>
        <dbReference type="SAM" id="MobiDB-lite"/>
    </source>
</evidence>
<keyword evidence="2" id="KW-0472">Membrane</keyword>
<organism evidence="3 4">
    <name type="scientific">Streptomyces rapamycinicus (strain ATCC 29253 / DSM 41530 / NRRL 5491 / AYB-994)</name>
    <name type="common">Streptomyces hygroscopicus (strain ATCC 29253)</name>
    <dbReference type="NCBI Taxonomy" id="1343740"/>
    <lineage>
        <taxon>Bacteria</taxon>
        <taxon>Bacillati</taxon>
        <taxon>Actinomycetota</taxon>
        <taxon>Actinomycetes</taxon>
        <taxon>Kitasatosporales</taxon>
        <taxon>Streptomycetaceae</taxon>
        <taxon>Streptomyces</taxon>
        <taxon>Streptomyces violaceusniger group</taxon>
    </lineage>
</organism>
<feature type="transmembrane region" description="Helical" evidence="2">
    <location>
        <begin position="110"/>
        <end position="131"/>
    </location>
</feature>
<dbReference type="STRING" id="1343740.M271_21115"/>
<protein>
    <recommendedName>
        <fullName evidence="5">Transmembrane protein</fullName>
    </recommendedName>
</protein>
<proteinExistence type="predicted"/>
<evidence type="ECO:0000313" key="4">
    <source>
        <dbReference type="Proteomes" id="UP000281594"/>
    </source>
</evidence>
<evidence type="ECO:0000313" key="3">
    <source>
        <dbReference type="EMBL" id="RLV81191.1"/>
    </source>
</evidence>
<feature type="transmembrane region" description="Helical" evidence="2">
    <location>
        <begin position="201"/>
        <end position="222"/>
    </location>
</feature>
<feature type="transmembrane region" description="Helical" evidence="2">
    <location>
        <begin position="166"/>
        <end position="189"/>
    </location>
</feature>
<accession>A0A3L8RN70</accession>
<evidence type="ECO:0000256" key="2">
    <source>
        <dbReference type="SAM" id="Phobius"/>
    </source>
</evidence>
<reference evidence="3 4" key="1">
    <citation type="journal article" date="2018" name="J. Biol. Chem.">
        <title>Discovery of the actinoplanic acid pathway in Streptomyces rapamycinicus reveals a genetically conserved synergism with rapamycin.</title>
        <authorList>
            <person name="Mrak P."/>
            <person name="Krastel P."/>
            <person name="Pivk Lukancic P."/>
            <person name="Tao J."/>
            <person name="Pistorius D."/>
            <person name="Moore C.M."/>
        </authorList>
    </citation>
    <scope>NUCLEOTIDE SEQUENCE [LARGE SCALE GENOMIC DNA]</scope>
    <source>
        <strain evidence="3 4">NRRL 5491</strain>
    </source>
</reference>
<dbReference type="EMBL" id="QYCY01000001">
    <property type="protein sequence ID" value="RLV81191.1"/>
    <property type="molecule type" value="Genomic_DNA"/>
</dbReference>
<dbReference type="AlphaFoldDB" id="A0A3L8RN70"/>